<gene>
    <name evidence="2" type="ORF">K466DRAFT_607349</name>
</gene>
<evidence type="ECO:0008006" key="4">
    <source>
        <dbReference type="Google" id="ProtNLM"/>
    </source>
</evidence>
<dbReference type="SUPFAM" id="SSF56219">
    <property type="entry name" value="DNase I-like"/>
    <property type="match status" value="1"/>
</dbReference>
<dbReference type="STRING" id="1314778.A0A5C3NQ33"/>
<dbReference type="AlphaFoldDB" id="A0A5C3NQ33"/>
<dbReference type="Gene3D" id="3.60.10.10">
    <property type="entry name" value="Endonuclease/exonuclease/phosphatase"/>
    <property type="match status" value="1"/>
</dbReference>
<name>A0A5C3NQ33_9APHY</name>
<reference evidence="2 3" key="1">
    <citation type="journal article" date="2019" name="Nat. Ecol. Evol.">
        <title>Megaphylogeny resolves global patterns of mushroom evolution.</title>
        <authorList>
            <person name="Varga T."/>
            <person name="Krizsan K."/>
            <person name="Foldi C."/>
            <person name="Dima B."/>
            <person name="Sanchez-Garcia M."/>
            <person name="Sanchez-Ramirez S."/>
            <person name="Szollosi G.J."/>
            <person name="Szarkandi J.G."/>
            <person name="Papp V."/>
            <person name="Albert L."/>
            <person name="Andreopoulos W."/>
            <person name="Angelini C."/>
            <person name="Antonin V."/>
            <person name="Barry K.W."/>
            <person name="Bougher N.L."/>
            <person name="Buchanan P."/>
            <person name="Buyck B."/>
            <person name="Bense V."/>
            <person name="Catcheside P."/>
            <person name="Chovatia M."/>
            <person name="Cooper J."/>
            <person name="Damon W."/>
            <person name="Desjardin D."/>
            <person name="Finy P."/>
            <person name="Geml J."/>
            <person name="Haridas S."/>
            <person name="Hughes K."/>
            <person name="Justo A."/>
            <person name="Karasinski D."/>
            <person name="Kautmanova I."/>
            <person name="Kiss B."/>
            <person name="Kocsube S."/>
            <person name="Kotiranta H."/>
            <person name="LaButti K.M."/>
            <person name="Lechner B.E."/>
            <person name="Liimatainen K."/>
            <person name="Lipzen A."/>
            <person name="Lukacs Z."/>
            <person name="Mihaltcheva S."/>
            <person name="Morgado L.N."/>
            <person name="Niskanen T."/>
            <person name="Noordeloos M.E."/>
            <person name="Ohm R.A."/>
            <person name="Ortiz-Santana B."/>
            <person name="Ovrebo C."/>
            <person name="Racz N."/>
            <person name="Riley R."/>
            <person name="Savchenko A."/>
            <person name="Shiryaev A."/>
            <person name="Soop K."/>
            <person name="Spirin V."/>
            <person name="Szebenyi C."/>
            <person name="Tomsovsky M."/>
            <person name="Tulloss R.E."/>
            <person name="Uehling J."/>
            <person name="Grigoriev I.V."/>
            <person name="Vagvolgyi C."/>
            <person name="Papp T."/>
            <person name="Martin F.M."/>
            <person name="Miettinen O."/>
            <person name="Hibbett D.S."/>
            <person name="Nagy L.G."/>
        </authorList>
    </citation>
    <scope>NUCLEOTIDE SEQUENCE [LARGE SCALE GENOMIC DNA]</scope>
    <source>
        <strain evidence="2 3">HHB13444</strain>
    </source>
</reference>
<sequence>MVVSQSTIPTANTPPFSSTYESETRTAYGPQRSAEDRGRDAGGAQPPPGDVLDGNGSTVRGDEEEHSQPAVPNTQDTRRRREKKARKLRKTAIKIASLNINGYGNLVRDHEDNKWGKLYRMMSDNRVAVLLLQETHLTNERMAAIHSMFAHKIRVFNSENRDAPTQREGVAIVLNARYVNPKDAAVIEIVPGKALQMSLTCQGGDVKTILCIYAPTSQGAAERKLFFEEVRNYYTNHPGVPRPDLMGGDFNTTN</sequence>
<dbReference type="Proteomes" id="UP000308197">
    <property type="component" value="Unassembled WGS sequence"/>
</dbReference>
<evidence type="ECO:0000313" key="3">
    <source>
        <dbReference type="Proteomes" id="UP000308197"/>
    </source>
</evidence>
<keyword evidence="3" id="KW-1185">Reference proteome</keyword>
<evidence type="ECO:0000313" key="2">
    <source>
        <dbReference type="EMBL" id="TFK78070.1"/>
    </source>
</evidence>
<evidence type="ECO:0000256" key="1">
    <source>
        <dbReference type="SAM" id="MobiDB-lite"/>
    </source>
</evidence>
<proteinExistence type="predicted"/>
<dbReference type="InParanoid" id="A0A5C3NQ33"/>
<feature type="compositionally biased region" description="Basic residues" evidence="1">
    <location>
        <begin position="78"/>
        <end position="87"/>
    </location>
</feature>
<protein>
    <recommendedName>
        <fullName evidence="4">DNase I-like protein</fullName>
    </recommendedName>
</protein>
<feature type="region of interest" description="Disordered" evidence="1">
    <location>
        <begin position="1"/>
        <end position="87"/>
    </location>
</feature>
<organism evidence="2 3">
    <name type="scientific">Polyporus arcularius HHB13444</name>
    <dbReference type="NCBI Taxonomy" id="1314778"/>
    <lineage>
        <taxon>Eukaryota</taxon>
        <taxon>Fungi</taxon>
        <taxon>Dikarya</taxon>
        <taxon>Basidiomycota</taxon>
        <taxon>Agaricomycotina</taxon>
        <taxon>Agaricomycetes</taxon>
        <taxon>Polyporales</taxon>
        <taxon>Polyporaceae</taxon>
        <taxon>Polyporus</taxon>
    </lineage>
</organism>
<dbReference type="InterPro" id="IPR036691">
    <property type="entry name" value="Endo/exonu/phosph_ase_sf"/>
</dbReference>
<dbReference type="EMBL" id="ML212834">
    <property type="protein sequence ID" value="TFK78070.1"/>
    <property type="molecule type" value="Genomic_DNA"/>
</dbReference>
<accession>A0A5C3NQ33</accession>
<feature type="compositionally biased region" description="Polar residues" evidence="1">
    <location>
        <begin position="1"/>
        <end position="21"/>
    </location>
</feature>